<dbReference type="EMBL" id="AGNK02005296">
    <property type="status" value="NOT_ANNOTATED_CDS"/>
    <property type="molecule type" value="Genomic_DNA"/>
</dbReference>
<evidence type="ECO:0000313" key="2">
    <source>
        <dbReference type="Proteomes" id="UP000004995"/>
    </source>
</evidence>
<dbReference type="EnsemblPlants" id="KQK86330">
    <property type="protein sequence ID" value="KQK86330"/>
    <property type="gene ID" value="SETIT_038413mg"/>
</dbReference>
<reference evidence="2" key="1">
    <citation type="journal article" date="2012" name="Nat. Biotechnol.">
        <title>Reference genome sequence of the model plant Setaria.</title>
        <authorList>
            <person name="Bennetzen J.L."/>
            <person name="Schmutz J."/>
            <person name="Wang H."/>
            <person name="Percifield R."/>
            <person name="Hawkins J."/>
            <person name="Pontaroli A.C."/>
            <person name="Estep M."/>
            <person name="Feng L."/>
            <person name="Vaughn J.N."/>
            <person name="Grimwood J."/>
            <person name="Jenkins J."/>
            <person name="Barry K."/>
            <person name="Lindquist E."/>
            <person name="Hellsten U."/>
            <person name="Deshpande S."/>
            <person name="Wang X."/>
            <person name="Wu X."/>
            <person name="Mitros T."/>
            <person name="Triplett J."/>
            <person name="Yang X."/>
            <person name="Ye C.Y."/>
            <person name="Mauro-Herrera M."/>
            <person name="Wang L."/>
            <person name="Li P."/>
            <person name="Sharma M."/>
            <person name="Sharma R."/>
            <person name="Ronald P.C."/>
            <person name="Panaud O."/>
            <person name="Kellogg E.A."/>
            <person name="Brutnell T.P."/>
            <person name="Doust A.N."/>
            <person name="Tuskan G.A."/>
            <person name="Rokhsar D."/>
            <person name="Devos K.M."/>
        </authorList>
    </citation>
    <scope>NUCLEOTIDE SEQUENCE [LARGE SCALE GENOMIC DNA]</scope>
    <source>
        <strain evidence="2">cv. Yugu1</strain>
    </source>
</reference>
<dbReference type="InParanoid" id="K4AHQ6"/>
<name>K4AHQ6_SETIT</name>
<dbReference type="AlphaFoldDB" id="K4AHQ6"/>
<keyword evidence="2" id="KW-1185">Reference proteome</keyword>
<accession>K4AHQ6</accession>
<proteinExistence type="predicted"/>
<organism evidence="1 2">
    <name type="scientific">Setaria italica</name>
    <name type="common">Foxtail millet</name>
    <name type="synonym">Panicum italicum</name>
    <dbReference type="NCBI Taxonomy" id="4555"/>
    <lineage>
        <taxon>Eukaryota</taxon>
        <taxon>Viridiplantae</taxon>
        <taxon>Streptophyta</taxon>
        <taxon>Embryophyta</taxon>
        <taxon>Tracheophyta</taxon>
        <taxon>Spermatophyta</taxon>
        <taxon>Magnoliopsida</taxon>
        <taxon>Liliopsida</taxon>
        <taxon>Poales</taxon>
        <taxon>Poaceae</taxon>
        <taxon>PACMAD clade</taxon>
        <taxon>Panicoideae</taxon>
        <taxon>Panicodae</taxon>
        <taxon>Paniceae</taxon>
        <taxon>Cenchrinae</taxon>
        <taxon>Setaria</taxon>
    </lineage>
</organism>
<dbReference type="HOGENOM" id="CLU_2836070_0_0_1"/>
<dbReference type="Proteomes" id="UP000004995">
    <property type="component" value="Unassembled WGS sequence"/>
</dbReference>
<reference evidence="1" key="2">
    <citation type="submission" date="2018-08" db="UniProtKB">
        <authorList>
            <consortium name="EnsemblPlants"/>
        </authorList>
    </citation>
    <scope>IDENTIFICATION</scope>
    <source>
        <strain evidence="1">Yugu1</strain>
    </source>
</reference>
<evidence type="ECO:0000313" key="1">
    <source>
        <dbReference type="EnsemblPlants" id="KQK86330"/>
    </source>
</evidence>
<sequence length="66" mass="7406">MCCLIVVAAVDNHPCMWPPPAVGRRRCLAKLTKFQKIYKPATTPAAAERCFVSEKDWEMKLNGISI</sequence>
<dbReference type="Gramene" id="KQK86330">
    <property type="protein sequence ID" value="KQK86330"/>
    <property type="gene ID" value="SETIT_038413mg"/>
</dbReference>
<protein>
    <submittedName>
        <fullName evidence="1">Uncharacterized protein</fullName>
    </submittedName>
</protein>